<evidence type="ECO:0000313" key="3">
    <source>
        <dbReference type="Proteomes" id="UP001387110"/>
    </source>
</evidence>
<dbReference type="Proteomes" id="UP001387110">
    <property type="component" value="Unassembled WGS sequence"/>
</dbReference>
<sequence>MGIISNQLAKKEDNPLARQSKELIKKVYAQDDRPWVIGYSGGKDSTLTVQLIFEALLEMLPEQWHKKVYVISSDTMVENPLVAAMINGSLQRMQDTALRTGLPLETQKVKPLTEKTFWSNIIGRGYPTPNQTFRWCTDRLKIDPADRFIKDKVNRFGEVIMVLGVRSKESQSRGNSIKEHEIQGTELLKHTTLNNAFVFAPIKEFGLDDVWGYLLSNPSPWGEDNAKLQEMYLNSSGECPLVVDQSIKESAGSCGNSRFGCWVCPVVSEDKSLTGFINSGEEWMTPLLKYRNRLVRVRDDRNLRMHRRMNGKFYLIGVEHYEKDGITYLSIKKKGGRSAKLYSIENVELPEVETAEVVDEYNLNSYIVNNQIDLSRPEKHRDFFIRQVDREGNVSYSQLGLGPFTLEARQMLLKELLEVQRDLNAPTSHDIPLIQEEELRMIRRMWLREGDWNDSLPQIYYEVYGTELDWEHDDRPLMTADQMSDLELLVQKHQLDLNTVKKLFHIGNEYVSLKVKRGFQKEVTSLLKQDYLQLYHEGEIENETKVIDA</sequence>
<accession>A0ABU8EJH6</accession>
<dbReference type="EMBL" id="JBAWKY010000003">
    <property type="protein sequence ID" value="MEI4463074.1"/>
    <property type="molecule type" value="Genomic_DNA"/>
</dbReference>
<comment type="caution">
    <text evidence="2">The sequence shown here is derived from an EMBL/GenBank/DDBJ whole genome shotgun (WGS) entry which is preliminary data.</text>
</comment>
<proteinExistence type="predicted"/>
<dbReference type="RefSeq" id="WP_075642726.1">
    <property type="nucleotide sequence ID" value="NZ_JBAWKY010000003.1"/>
</dbReference>
<evidence type="ECO:0000313" key="2">
    <source>
        <dbReference type="EMBL" id="MEI4463074.1"/>
    </source>
</evidence>
<protein>
    <submittedName>
        <fullName evidence="2">DNA phosphorothioation system sulfurtransferase DndC</fullName>
    </submittedName>
</protein>
<dbReference type="Pfam" id="PF01507">
    <property type="entry name" value="PAPS_reduct"/>
    <property type="match status" value="1"/>
</dbReference>
<dbReference type="NCBIfam" id="TIGR03183">
    <property type="entry name" value="DNA_S_dndC"/>
    <property type="match status" value="1"/>
</dbReference>
<dbReference type="GeneID" id="90837612"/>
<feature type="domain" description="Phosphoadenosine phosphosulphate reductase" evidence="1">
    <location>
        <begin position="36"/>
        <end position="218"/>
    </location>
</feature>
<dbReference type="InterPro" id="IPR017598">
    <property type="entry name" value="SulphurTrfase_DndC"/>
</dbReference>
<dbReference type="NCBIfam" id="NF005316">
    <property type="entry name" value="PRK06850.1"/>
    <property type="match status" value="1"/>
</dbReference>
<dbReference type="Gene3D" id="3.40.50.620">
    <property type="entry name" value="HUPs"/>
    <property type="match status" value="1"/>
</dbReference>
<dbReference type="PANTHER" id="PTHR43196">
    <property type="entry name" value="SULFATE ADENYLYLTRANSFERASE SUBUNIT 2"/>
    <property type="match status" value="1"/>
</dbReference>
<dbReference type="SUPFAM" id="SSF52402">
    <property type="entry name" value="Adenine nucleotide alpha hydrolases-like"/>
    <property type="match status" value="1"/>
</dbReference>
<organism evidence="2 3">
    <name type="scientific">Exiguobacterium indicum</name>
    <dbReference type="NCBI Taxonomy" id="296995"/>
    <lineage>
        <taxon>Bacteria</taxon>
        <taxon>Bacillati</taxon>
        <taxon>Bacillota</taxon>
        <taxon>Bacilli</taxon>
        <taxon>Bacillales</taxon>
        <taxon>Bacillales Family XII. Incertae Sedis</taxon>
        <taxon>Exiguobacterium</taxon>
    </lineage>
</organism>
<name>A0ABU8EJH6_9BACL</name>
<evidence type="ECO:0000259" key="1">
    <source>
        <dbReference type="Pfam" id="PF01507"/>
    </source>
</evidence>
<gene>
    <name evidence="2" type="primary">dndC</name>
    <name evidence="2" type="ORF">SZL87_11600</name>
</gene>
<dbReference type="InterPro" id="IPR014729">
    <property type="entry name" value="Rossmann-like_a/b/a_fold"/>
</dbReference>
<dbReference type="InterPro" id="IPR002500">
    <property type="entry name" value="PAPS_reduct_dom"/>
</dbReference>
<reference evidence="2 3" key="1">
    <citation type="submission" date="2023-12" db="EMBL/GenBank/DDBJ databases">
        <authorList>
            <person name="Easwaran N."/>
            <person name="Lazarus H.P.S."/>
        </authorList>
    </citation>
    <scope>NUCLEOTIDE SEQUENCE [LARGE SCALE GENOMIC DNA]</scope>
    <source>
        <strain evidence="2 3">VIT-2023</strain>
    </source>
</reference>
<dbReference type="PANTHER" id="PTHR43196:SF2">
    <property type="entry name" value="PHOSPHOADENOSINE PHOSPHOSULFATE REDUCTASE"/>
    <property type="match status" value="1"/>
</dbReference>
<keyword evidence="3" id="KW-1185">Reference proteome</keyword>
<dbReference type="InterPro" id="IPR050128">
    <property type="entry name" value="Sulfate_adenylyltrnsfr_sub2"/>
</dbReference>